<evidence type="ECO:0000313" key="2">
    <source>
        <dbReference type="EMBL" id="PHK99949.1"/>
    </source>
</evidence>
<evidence type="ECO:0000313" key="3">
    <source>
        <dbReference type="Proteomes" id="UP000226437"/>
    </source>
</evidence>
<gene>
    <name evidence="2" type="ORF">CGL56_02565</name>
</gene>
<accession>A0A2G0CJ06</accession>
<sequence length="189" mass="21910">MDDRLLDKIAEPFNLQLPEYATLEEMIESVLPAVAQFSEPNLLPEDSPLYTVNWVRMTDRPGATEVQLYTFQDYMRGEIRVVIDGKVDAQTYEVEESGERIIIGQSVMRDSFLYELAFLDEDFLLLRRHGNAANITERYLFFCREAIGTRLTWNEALERLVDKYRNSQFPLLAIGLVVAALIALMLYFR</sequence>
<keyword evidence="1" id="KW-0812">Transmembrane</keyword>
<protein>
    <submittedName>
        <fullName evidence="2">Uncharacterized protein</fullName>
    </submittedName>
</protein>
<proteinExistence type="predicted"/>
<dbReference type="AlphaFoldDB" id="A0A2G0CJ06"/>
<dbReference type="OrthoDB" id="1493871at2"/>
<keyword evidence="1" id="KW-1133">Transmembrane helix</keyword>
<organism evidence="2 3">
    <name type="scientific">Neolewinella marina</name>
    <dbReference type="NCBI Taxonomy" id="438751"/>
    <lineage>
        <taxon>Bacteria</taxon>
        <taxon>Pseudomonadati</taxon>
        <taxon>Bacteroidota</taxon>
        <taxon>Saprospiria</taxon>
        <taxon>Saprospirales</taxon>
        <taxon>Lewinellaceae</taxon>
        <taxon>Neolewinella</taxon>
    </lineage>
</organism>
<dbReference type="EMBL" id="PDLO01000001">
    <property type="protein sequence ID" value="PHK99949.1"/>
    <property type="molecule type" value="Genomic_DNA"/>
</dbReference>
<keyword evidence="1" id="KW-0472">Membrane</keyword>
<reference evidence="2 3" key="1">
    <citation type="submission" date="2017-10" db="EMBL/GenBank/DDBJ databases">
        <title>The draft genome sequence of Lewinella marina KCTC 32374.</title>
        <authorList>
            <person name="Wang K."/>
        </authorList>
    </citation>
    <scope>NUCLEOTIDE SEQUENCE [LARGE SCALE GENOMIC DNA]</scope>
    <source>
        <strain evidence="2 3">MKG-38</strain>
    </source>
</reference>
<dbReference type="RefSeq" id="WP_099104928.1">
    <property type="nucleotide sequence ID" value="NZ_JAATJF010000001.1"/>
</dbReference>
<comment type="caution">
    <text evidence="2">The sequence shown here is derived from an EMBL/GenBank/DDBJ whole genome shotgun (WGS) entry which is preliminary data.</text>
</comment>
<name>A0A2G0CJ06_9BACT</name>
<evidence type="ECO:0000256" key="1">
    <source>
        <dbReference type="SAM" id="Phobius"/>
    </source>
</evidence>
<dbReference type="Proteomes" id="UP000226437">
    <property type="component" value="Unassembled WGS sequence"/>
</dbReference>
<keyword evidence="3" id="KW-1185">Reference proteome</keyword>
<feature type="transmembrane region" description="Helical" evidence="1">
    <location>
        <begin position="169"/>
        <end position="188"/>
    </location>
</feature>